<evidence type="ECO:0000313" key="3">
    <source>
        <dbReference type="Proteomes" id="UP001198034"/>
    </source>
</evidence>
<organism evidence="2 3">
    <name type="scientific">Deefgea salmonis</name>
    <dbReference type="NCBI Taxonomy" id="2875502"/>
    <lineage>
        <taxon>Bacteria</taxon>
        <taxon>Pseudomonadati</taxon>
        <taxon>Pseudomonadota</taxon>
        <taxon>Betaproteobacteria</taxon>
        <taxon>Neisseriales</taxon>
        <taxon>Chitinibacteraceae</taxon>
        <taxon>Deefgea</taxon>
    </lineage>
</organism>
<accession>A0ABS8BML1</accession>
<sequence length="226" mass="24093">MKQSNQSGTILLEVLISIVVLAFGILGLASLQAYSLRASHSSNLRSIASDLATTMAEQIQTNAPKQFDVPEPGNDAVYYNSDVKIPVAPDYAQLTCTYDSSASKYTCAEPTGFTKNTKTATFSQDLAKKEVADWLLLVKQSLPMGAEGGAVICKDDTPEDGTKPNGGTGCLAASSADYAAAPYVIKIWYEEQVAKTENTSGAATDDSDANDKQVRILKRFSTTISN</sequence>
<evidence type="ECO:0000313" key="2">
    <source>
        <dbReference type="EMBL" id="MCB5196965.1"/>
    </source>
</evidence>
<protein>
    <recommendedName>
        <fullName evidence="4">Type IV pilus modification protein PilV</fullName>
    </recommendedName>
</protein>
<keyword evidence="3" id="KW-1185">Reference proteome</keyword>
<dbReference type="Proteomes" id="UP001198034">
    <property type="component" value="Unassembled WGS sequence"/>
</dbReference>
<comment type="caution">
    <text evidence="2">The sequence shown here is derived from an EMBL/GenBank/DDBJ whole genome shotgun (WGS) entry which is preliminary data.</text>
</comment>
<gene>
    <name evidence="2" type="ORF">LG219_11865</name>
</gene>
<keyword evidence="1" id="KW-0812">Transmembrane</keyword>
<reference evidence="2 3" key="1">
    <citation type="submission" date="2021-10" db="EMBL/GenBank/DDBJ databases">
        <authorList>
            <person name="Chen M."/>
        </authorList>
    </citation>
    <scope>NUCLEOTIDE SEQUENCE [LARGE SCALE GENOMIC DNA]</scope>
    <source>
        <strain evidence="2 3">H3-26</strain>
    </source>
</reference>
<name>A0ABS8BML1_9NEIS</name>
<keyword evidence="1" id="KW-1133">Transmembrane helix</keyword>
<dbReference type="RefSeq" id="WP_226764696.1">
    <property type="nucleotide sequence ID" value="NZ_JAJAWG010000008.1"/>
</dbReference>
<evidence type="ECO:0000256" key="1">
    <source>
        <dbReference type="SAM" id="Phobius"/>
    </source>
</evidence>
<dbReference type="EMBL" id="JAJAWG010000008">
    <property type="protein sequence ID" value="MCB5196965.1"/>
    <property type="molecule type" value="Genomic_DNA"/>
</dbReference>
<evidence type="ECO:0008006" key="4">
    <source>
        <dbReference type="Google" id="ProtNLM"/>
    </source>
</evidence>
<proteinExistence type="predicted"/>
<feature type="transmembrane region" description="Helical" evidence="1">
    <location>
        <begin position="12"/>
        <end position="34"/>
    </location>
</feature>
<keyword evidence="1" id="KW-0472">Membrane</keyword>